<evidence type="ECO:0000313" key="9">
    <source>
        <dbReference type="EMBL" id="QTH19563.1"/>
    </source>
</evidence>
<dbReference type="InterPro" id="IPR029063">
    <property type="entry name" value="SAM-dependent_MTases_sf"/>
</dbReference>
<sequence length="443" mass="50174">MGIELKFVDLFAGLGGFHVALSRLGHECVFAADIDANLRDLYFQNFEIRPAADIRFCWKDVPAHDVLCAGFPCQPFSKAGNQMGFACPDSGDLFDYILKIIDRHRPAHLLFENVPNILRHNRGETWQRIRDSLGERGYDVACAEISPHEIGVPQIRNRAIIVASLGGLGGFTWPDKIANDSPLHINTVLDRRPNEATPLPDQYVKYLEVWEEFLDRTKQVESLPSFPIWAMEFGANYPLEPRAPRQLNRRYLARFKGAFGQKLSGLTEVEQIETLPAYVSSAMSPLPKWKVRFIEQNRQFFSDNRDRLHDWLPEVQSFPTSFQKLEWNWKDGKRTIWDKVIQFRASGIRVKNPSAAPSLVALTTSQVPVIAWERRYMTVRECARLQSLEELPHLPETKTAAFKALGNAVNADVVALVAERLLQTSAAGGENKILTVLQAAQSH</sequence>
<dbReference type="InterPro" id="IPR018117">
    <property type="entry name" value="C5_DNA_meth_AS"/>
</dbReference>
<protein>
    <recommendedName>
        <fullName evidence="8">Cytosine-specific methyltransferase</fullName>
        <ecNumber evidence="8">2.1.1.37</ecNumber>
    </recommendedName>
</protein>
<dbReference type="InterPro" id="IPR050750">
    <property type="entry name" value="C5-MTase"/>
</dbReference>
<dbReference type="PANTHER" id="PTHR46098:SF1">
    <property type="entry name" value="TRNA (CYTOSINE(38)-C(5))-METHYLTRANSFERASE"/>
    <property type="match status" value="1"/>
</dbReference>
<dbReference type="InterPro" id="IPR001525">
    <property type="entry name" value="C5_MeTfrase"/>
</dbReference>
<dbReference type="GO" id="GO:0009307">
    <property type="term" value="P:DNA restriction-modification system"/>
    <property type="evidence" value="ECO:0007669"/>
    <property type="project" value="UniProtKB-KW"/>
</dbReference>
<dbReference type="SUPFAM" id="SSF53335">
    <property type="entry name" value="S-adenosyl-L-methionine-dependent methyltransferases"/>
    <property type="match status" value="1"/>
</dbReference>
<dbReference type="EMBL" id="CP059319">
    <property type="protein sequence ID" value="QTH19563.1"/>
    <property type="molecule type" value="Genomic_DNA"/>
</dbReference>
<evidence type="ECO:0000256" key="7">
    <source>
        <dbReference type="RuleBase" id="RU000416"/>
    </source>
</evidence>
<reference evidence="9" key="2">
    <citation type="submission" date="2021-04" db="EMBL/GenBank/DDBJ databases">
        <title>Isolation and genomic analysis of the ibuprofen-degrading bacterium Sphingomonas strain MPO218.</title>
        <authorList>
            <person name="Aulestia M."/>
            <person name="Flores A."/>
            <person name="Mangas E.L."/>
            <person name="Perez-Pulido A.J."/>
            <person name="Santero E."/>
            <person name="Camacho E.M."/>
        </authorList>
    </citation>
    <scope>NUCLEOTIDE SEQUENCE</scope>
    <source>
        <strain evidence="9">MPO218</strain>
    </source>
</reference>
<evidence type="ECO:0000313" key="10">
    <source>
        <dbReference type="Proteomes" id="UP000664914"/>
    </source>
</evidence>
<feature type="active site" evidence="6">
    <location>
        <position position="73"/>
    </location>
</feature>
<gene>
    <name evidence="9" type="primary">dcm</name>
    <name evidence="9" type="ORF">HRJ34_14355</name>
</gene>
<accession>A0A975CYC0</accession>
<dbReference type="Pfam" id="PF00145">
    <property type="entry name" value="DNA_methylase"/>
    <property type="match status" value="1"/>
</dbReference>
<proteinExistence type="inferred from homology"/>
<dbReference type="NCBIfam" id="TIGR00675">
    <property type="entry name" value="dcm"/>
    <property type="match status" value="1"/>
</dbReference>
<evidence type="ECO:0000256" key="6">
    <source>
        <dbReference type="PROSITE-ProRule" id="PRU01016"/>
    </source>
</evidence>
<evidence type="ECO:0000256" key="1">
    <source>
        <dbReference type="ARBA" id="ARBA00022603"/>
    </source>
</evidence>
<keyword evidence="3 6" id="KW-0949">S-adenosyl-L-methionine</keyword>
<name>A0A975CYC0_9SPHN</name>
<keyword evidence="2 6" id="KW-0808">Transferase</keyword>
<dbReference type="REBASE" id="484629">
    <property type="entry name" value="M.Swi218ORF14355P"/>
</dbReference>
<reference evidence="9" key="1">
    <citation type="submission" date="2020-07" db="EMBL/GenBank/DDBJ databases">
        <authorList>
            <person name="Camacho E."/>
        </authorList>
    </citation>
    <scope>NUCLEOTIDE SEQUENCE</scope>
    <source>
        <strain evidence="9">MPO218</strain>
    </source>
</reference>
<evidence type="ECO:0000256" key="8">
    <source>
        <dbReference type="RuleBase" id="RU000417"/>
    </source>
</evidence>
<comment type="similarity">
    <text evidence="6 7">Belongs to the class I-like SAM-binding methyltransferase superfamily. C5-methyltransferase family.</text>
</comment>
<dbReference type="PROSITE" id="PS00094">
    <property type="entry name" value="C5_MTASE_1"/>
    <property type="match status" value="1"/>
</dbReference>
<organism evidence="9 10">
    <name type="scientific">Rhizorhabdus wittichii</name>
    <dbReference type="NCBI Taxonomy" id="160791"/>
    <lineage>
        <taxon>Bacteria</taxon>
        <taxon>Pseudomonadati</taxon>
        <taxon>Pseudomonadota</taxon>
        <taxon>Alphaproteobacteria</taxon>
        <taxon>Sphingomonadales</taxon>
        <taxon>Sphingomonadaceae</taxon>
        <taxon>Rhizorhabdus</taxon>
    </lineage>
</organism>
<dbReference type="Gene3D" id="3.90.120.10">
    <property type="entry name" value="DNA Methylase, subunit A, domain 2"/>
    <property type="match status" value="1"/>
</dbReference>
<evidence type="ECO:0000256" key="3">
    <source>
        <dbReference type="ARBA" id="ARBA00022691"/>
    </source>
</evidence>
<evidence type="ECO:0000256" key="5">
    <source>
        <dbReference type="ARBA" id="ARBA00047422"/>
    </source>
</evidence>
<dbReference type="RefSeq" id="WP_208631568.1">
    <property type="nucleotide sequence ID" value="NZ_CP059319.1"/>
</dbReference>
<dbReference type="GO" id="GO:0032259">
    <property type="term" value="P:methylation"/>
    <property type="evidence" value="ECO:0007669"/>
    <property type="project" value="UniProtKB-KW"/>
</dbReference>
<dbReference type="Gene3D" id="3.40.50.150">
    <property type="entry name" value="Vaccinia Virus protein VP39"/>
    <property type="match status" value="1"/>
</dbReference>
<dbReference type="PRINTS" id="PR00105">
    <property type="entry name" value="C5METTRFRASE"/>
</dbReference>
<dbReference type="GO" id="GO:0003886">
    <property type="term" value="F:DNA (cytosine-5-)-methyltransferase activity"/>
    <property type="evidence" value="ECO:0007669"/>
    <property type="project" value="UniProtKB-EC"/>
</dbReference>
<dbReference type="EC" id="2.1.1.37" evidence="8"/>
<dbReference type="Proteomes" id="UP000664914">
    <property type="component" value="Chromosome"/>
</dbReference>
<keyword evidence="4" id="KW-0680">Restriction system</keyword>
<dbReference type="AlphaFoldDB" id="A0A975CYC0"/>
<dbReference type="PROSITE" id="PS51679">
    <property type="entry name" value="SAM_MT_C5"/>
    <property type="match status" value="1"/>
</dbReference>
<dbReference type="PANTHER" id="PTHR46098">
    <property type="entry name" value="TRNA (CYTOSINE(38)-C(5))-METHYLTRANSFERASE"/>
    <property type="match status" value="1"/>
</dbReference>
<comment type="catalytic activity">
    <reaction evidence="5 8">
        <text>a 2'-deoxycytidine in DNA + S-adenosyl-L-methionine = a 5-methyl-2'-deoxycytidine in DNA + S-adenosyl-L-homocysteine + H(+)</text>
        <dbReference type="Rhea" id="RHEA:13681"/>
        <dbReference type="Rhea" id="RHEA-COMP:11369"/>
        <dbReference type="Rhea" id="RHEA-COMP:11370"/>
        <dbReference type="ChEBI" id="CHEBI:15378"/>
        <dbReference type="ChEBI" id="CHEBI:57856"/>
        <dbReference type="ChEBI" id="CHEBI:59789"/>
        <dbReference type="ChEBI" id="CHEBI:85452"/>
        <dbReference type="ChEBI" id="CHEBI:85454"/>
        <dbReference type="EC" id="2.1.1.37"/>
    </reaction>
</comment>
<evidence type="ECO:0000256" key="4">
    <source>
        <dbReference type="ARBA" id="ARBA00022747"/>
    </source>
</evidence>
<evidence type="ECO:0000256" key="2">
    <source>
        <dbReference type="ARBA" id="ARBA00022679"/>
    </source>
</evidence>
<keyword evidence="1 6" id="KW-0489">Methyltransferase</keyword>